<dbReference type="NCBIfam" id="TIGR01167">
    <property type="entry name" value="LPXTG_anchor"/>
    <property type="match status" value="1"/>
</dbReference>
<keyword evidence="2" id="KW-1133">Transmembrane helix</keyword>
<name>A0A2W2CUJ3_9ACTN</name>
<evidence type="ECO:0000259" key="3">
    <source>
        <dbReference type="PROSITE" id="PS51841"/>
    </source>
</evidence>
<dbReference type="SUPFAM" id="SSF50956">
    <property type="entry name" value="Thermostable phytase (3-phytase)"/>
    <property type="match status" value="1"/>
</dbReference>
<dbReference type="PROSITE" id="PS51841">
    <property type="entry name" value="LTD"/>
    <property type="match status" value="1"/>
</dbReference>
<protein>
    <recommendedName>
        <fullName evidence="3">LTD domain-containing protein</fullName>
    </recommendedName>
</protein>
<evidence type="ECO:0000313" key="5">
    <source>
        <dbReference type="Proteomes" id="UP000248764"/>
    </source>
</evidence>
<dbReference type="InterPro" id="IPR036415">
    <property type="entry name" value="Lamin_tail_dom_sf"/>
</dbReference>
<keyword evidence="2" id="KW-0472">Membrane</keyword>
<gene>
    <name evidence="4" type="ORF">C1I92_11015</name>
</gene>
<accession>A0A2W2CUJ3</accession>
<dbReference type="InterPro" id="IPR001322">
    <property type="entry name" value="Lamin_tail_dom"/>
</dbReference>
<feature type="compositionally biased region" description="Acidic residues" evidence="1">
    <location>
        <begin position="470"/>
        <end position="483"/>
    </location>
</feature>
<feature type="compositionally biased region" description="Gly residues" evidence="1">
    <location>
        <begin position="460"/>
        <end position="469"/>
    </location>
</feature>
<keyword evidence="2" id="KW-0812">Transmembrane</keyword>
<organism evidence="4 5">
    <name type="scientific">Jiangella anatolica</name>
    <dbReference type="NCBI Taxonomy" id="2670374"/>
    <lineage>
        <taxon>Bacteria</taxon>
        <taxon>Bacillati</taxon>
        <taxon>Actinomycetota</taxon>
        <taxon>Actinomycetes</taxon>
        <taxon>Jiangellales</taxon>
        <taxon>Jiangellaceae</taxon>
        <taxon>Jiangella</taxon>
    </lineage>
</organism>
<evidence type="ECO:0000256" key="2">
    <source>
        <dbReference type="SAM" id="Phobius"/>
    </source>
</evidence>
<feature type="region of interest" description="Disordered" evidence="1">
    <location>
        <begin position="421"/>
        <end position="486"/>
    </location>
</feature>
<feature type="transmembrane region" description="Helical" evidence="2">
    <location>
        <begin position="490"/>
        <end position="509"/>
    </location>
</feature>
<reference evidence="4 5" key="1">
    <citation type="submission" date="2018-01" db="EMBL/GenBank/DDBJ databases">
        <title>Draft genome sequence of Jiangella sp. GTF31.</title>
        <authorList>
            <person name="Sahin N."/>
            <person name="Ay H."/>
            <person name="Saygin H."/>
        </authorList>
    </citation>
    <scope>NUCLEOTIDE SEQUENCE [LARGE SCALE GENOMIC DNA]</scope>
    <source>
        <strain evidence="4 5">GTF31</strain>
    </source>
</reference>
<dbReference type="EMBL" id="POTW01000021">
    <property type="protein sequence ID" value="PZF83853.1"/>
    <property type="molecule type" value="Genomic_DNA"/>
</dbReference>
<evidence type="ECO:0000256" key="1">
    <source>
        <dbReference type="SAM" id="MobiDB-lite"/>
    </source>
</evidence>
<dbReference type="Proteomes" id="UP000248764">
    <property type="component" value="Unassembled WGS sequence"/>
</dbReference>
<dbReference type="Gene3D" id="2.60.40.1260">
    <property type="entry name" value="Lamin Tail domain"/>
    <property type="match status" value="1"/>
</dbReference>
<feature type="compositionally biased region" description="Acidic residues" evidence="1">
    <location>
        <begin position="440"/>
        <end position="459"/>
    </location>
</feature>
<feature type="domain" description="LTD" evidence="3">
    <location>
        <begin position="1"/>
        <end position="91"/>
    </location>
</feature>
<evidence type="ECO:0000313" key="4">
    <source>
        <dbReference type="EMBL" id="PZF83853.1"/>
    </source>
</evidence>
<keyword evidence="5" id="KW-1185">Reference proteome</keyword>
<comment type="caution">
    <text evidence="4">The sequence shown here is derived from an EMBL/GenBank/DDBJ whole genome shotgun (WGS) entry which is preliminary data.</text>
</comment>
<proteinExistence type="predicted"/>
<dbReference type="Pfam" id="PF00932">
    <property type="entry name" value="LTD"/>
    <property type="match status" value="1"/>
</dbReference>
<dbReference type="SUPFAM" id="SSF74853">
    <property type="entry name" value="Lamin A/C globular tail domain"/>
    <property type="match status" value="1"/>
</dbReference>
<dbReference type="AlphaFoldDB" id="A0A2W2CUJ3"/>
<sequence>MRINEIESSGGDPGDWVELANPSAADVDIAGFQVRDDDDTHVWTAPAGTVVPAGGHLVVEETELGFGLGGGDAVRLSGADGAQLDSYTWTEHARTTYGRCPDGAGAFAVTVAPTKGAANSCAGDPDAPAPWPGGPDVSTVDRADDFDGDLSGLDYADGVLWAVDNGRGLLHRLEWDGAVWTNTAEDGWAEGKQLRYPGGVGTPDSEGVTVTGDGSIVVGTERDNDADDVSLLSLLRYDVTGADASLTATTEWDLTADLPPTGANAGIEAVEWVPDEALVDLGFSDASTGAAYDPDGYPAHGGGVYFVGVEGTGLVHAYLLSDDGDAHRLATLDPELAGVMALDFDLATGTLWVVCDNGCDGTSSLLEVGDDGAFAVMGQVARPEGMANLNSEGFAITPVEQCAVGVRPVYWADDDDTDGHSLWAGTLPCPDDPEQPGGEDGTDDGSDAGTDDGTDDGGADDGGAGGTESGGDDGTGDGGEELPDTGAGSGLLVVGALLTLAGLTVAVAGRRRRGLGLS</sequence>